<dbReference type="InterPro" id="IPR036318">
    <property type="entry name" value="FAD-bd_PCMH-like_sf"/>
</dbReference>
<gene>
    <name evidence="14" type="ORF">EDD60_101238</name>
</gene>
<feature type="transmembrane region" description="Helical" evidence="11">
    <location>
        <begin position="59"/>
        <end position="80"/>
    </location>
</feature>
<dbReference type="SMART" id="SM01091">
    <property type="entry name" value="CorC_HlyC"/>
    <property type="match status" value="1"/>
</dbReference>
<feature type="domain" description="CBS" evidence="12">
    <location>
        <begin position="288"/>
        <end position="345"/>
    </location>
</feature>
<dbReference type="PROSITE" id="PS51846">
    <property type="entry name" value="CNNM"/>
    <property type="match status" value="1"/>
</dbReference>
<evidence type="ECO:0000256" key="9">
    <source>
        <dbReference type="PROSITE-ProRule" id="PRU00703"/>
    </source>
</evidence>
<dbReference type="EMBL" id="SMCQ01000001">
    <property type="protein sequence ID" value="TCW02933.1"/>
    <property type="molecule type" value="Genomic_DNA"/>
</dbReference>
<protein>
    <submittedName>
        <fullName evidence="14">Putative hemolysin</fullName>
    </submittedName>
</protein>
<evidence type="ECO:0000313" key="15">
    <source>
        <dbReference type="Proteomes" id="UP000295515"/>
    </source>
</evidence>
<keyword evidence="4 10" id="KW-0812">Transmembrane</keyword>
<dbReference type="InterPro" id="IPR016169">
    <property type="entry name" value="FAD-bd_PCMH_sub2"/>
</dbReference>
<dbReference type="InterPro" id="IPR051676">
    <property type="entry name" value="UPF0053_domain"/>
</dbReference>
<dbReference type="InterPro" id="IPR044751">
    <property type="entry name" value="Ion_transp-like_CBS"/>
</dbReference>
<dbReference type="SUPFAM" id="SSF56176">
    <property type="entry name" value="FAD-binding/transporter-associated domain-like"/>
    <property type="match status" value="1"/>
</dbReference>
<organism evidence="14 15">
    <name type="scientific">Longibaculum muris</name>
    <dbReference type="NCBI Taxonomy" id="1796628"/>
    <lineage>
        <taxon>Bacteria</taxon>
        <taxon>Bacillati</taxon>
        <taxon>Bacillota</taxon>
        <taxon>Erysipelotrichia</taxon>
        <taxon>Erysipelotrichales</taxon>
        <taxon>Coprobacillaceae</taxon>
        <taxon>Longibaculum</taxon>
    </lineage>
</organism>
<dbReference type="CDD" id="cd04590">
    <property type="entry name" value="CBS_pair_CorC_HlyC_assoc"/>
    <property type="match status" value="1"/>
</dbReference>
<comment type="similarity">
    <text evidence="2">Belongs to the UPF0053 family.</text>
</comment>
<dbReference type="InterPro" id="IPR005170">
    <property type="entry name" value="Transptr-assoc_dom"/>
</dbReference>
<dbReference type="GeneID" id="98914061"/>
<sequence length="441" mass="49881">MDSIPSQLLLQVILILVNAFFAASEIAVLSLNVTQLEKQADKGEKTAQRLLRLTKEPSGFLSTIQIGITLAGFLGSAFAADNFSKYLTNWIYYDLGLTALSINVLDTISVIIITLILSYFTLVFGELVPKRIAMQKPYEVSKLSCGVVLGVAKVVKPIVSFLSLSTNAILKLLHLKTEANEESVTEEDILTMIELGEKRGILDEDESEWLQNIFDFDDTCIREIMTHSVDVMTLSIEANDDEIIQIIKETGLSRYPVYENDEDNIIGILHVRDYLLNLQTKEKTLKELLTSPYFVPETISADDLFADMQDKNVHFSIAIDEFGKMSGIITLEDLVEEIFGNIYDEHDMHEQSLIQQINNCQWKVKGHILIDDLVEELGINISFNDDYDTLGGFLYSYLRTIPQDGTTKTLVVDEWSFQITKIQNKRIQEVIITKKESKSLR</sequence>
<evidence type="ECO:0000256" key="10">
    <source>
        <dbReference type="PROSITE-ProRule" id="PRU01193"/>
    </source>
</evidence>
<feature type="transmembrane region" description="Helical" evidence="11">
    <location>
        <begin position="100"/>
        <end position="124"/>
    </location>
</feature>
<feature type="domain" description="CNNM transmembrane" evidence="13">
    <location>
        <begin position="1"/>
        <end position="206"/>
    </location>
</feature>
<dbReference type="PANTHER" id="PTHR43099">
    <property type="entry name" value="UPF0053 PROTEIN YRKA"/>
    <property type="match status" value="1"/>
</dbReference>
<evidence type="ECO:0000256" key="8">
    <source>
        <dbReference type="ARBA" id="ARBA00023136"/>
    </source>
</evidence>
<comment type="subcellular location">
    <subcellularLocation>
        <location evidence="1">Cell membrane</location>
        <topology evidence="1">Multi-pass membrane protein</topology>
    </subcellularLocation>
</comment>
<dbReference type="Gene3D" id="3.30.465.10">
    <property type="match status" value="1"/>
</dbReference>
<evidence type="ECO:0000259" key="13">
    <source>
        <dbReference type="PROSITE" id="PS51846"/>
    </source>
</evidence>
<name>A0A4R3Z8I0_9FIRM</name>
<evidence type="ECO:0000256" key="5">
    <source>
        <dbReference type="ARBA" id="ARBA00022737"/>
    </source>
</evidence>
<dbReference type="GO" id="GO:0050660">
    <property type="term" value="F:flavin adenine dinucleotide binding"/>
    <property type="evidence" value="ECO:0007669"/>
    <property type="project" value="InterPro"/>
</dbReference>
<proteinExistence type="inferred from homology"/>
<keyword evidence="15" id="KW-1185">Reference proteome</keyword>
<dbReference type="Proteomes" id="UP000295515">
    <property type="component" value="Unassembled WGS sequence"/>
</dbReference>
<dbReference type="FunFam" id="3.10.580.10:FF:000002">
    <property type="entry name" value="Magnesium/cobalt efflux protein CorC"/>
    <property type="match status" value="1"/>
</dbReference>
<evidence type="ECO:0000256" key="2">
    <source>
        <dbReference type="ARBA" id="ARBA00006337"/>
    </source>
</evidence>
<dbReference type="PROSITE" id="PS51371">
    <property type="entry name" value="CBS"/>
    <property type="match status" value="2"/>
</dbReference>
<dbReference type="InterPro" id="IPR002550">
    <property type="entry name" value="CNNM"/>
</dbReference>
<dbReference type="Gene3D" id="3.10.580.10">
    <property type="entry name" value="CBS-domain"/>
    <property type="match status" value="1"/>
</dbReference>
<evidence type="ECO:0000256" key="4">
    <source>
        <dbReference type="ARBA" id="ARBA00022692"/>
    </source>
</evidence>
<evidence type="ECO:0000256" key="3">
    <source>
        <dbReference type="ARBA" id="ARBA00022475"/>
    </source>
</evidence>
<keyword evidence="3" id="KW-1003">Cell membrane</keyword>
<comment type="caution">
    <text evidence="14">The sequence shown here is derived from an EMBL/GenBank/DDBJ whole genome shotgun (WGS) entry which is preliminary data.</text>
</comment>
<accession>A0A4R3Z8I0</accession>
<dbReference type="SUPFAM" id="SSF54631">
    <property type="entry name" value="CBS-domain pair"/>
    <property type="match status" value="1"/>
</dbReference>
<dbReference type="InterPro" id="IPR046342">
    <property type="entry name" value="CBS_dom_sf"/>
</dbReference>
<dbReference type="RefSeq" id="WP_066451483.1">
    <property type="nucleotide sequence ID" value="NZ_JANKBF010000002.1"/>
</dbReference>
<evidence type="ECO:0000256" key="7">
    <source>
        <dbReference type="ARBA" id="ARBA00023122"/>
    </source>
</evidence>
<evidence type="ECO:0000313" key="14">
    <source>
        <dbReference type="EMBL" id="TCW02933.1"/>
    </source>
</evidence>
<feature type="transmembrane region" description="Helical" evidence="11">
    <location>
        <begin position="12"/>
        <end position="33"/>
    </location>
</feature>
<keyword evidence="8 10" id="KW-0472">Membrane</keyword>
<dbReference type="InterPro" id="IPR000644">
    <property type="entry name" value="CBS_dom"/>
</dbReference>
<dbReference type="PANTHER" id="PTHR43099:SF2">
    <property type="entry name" value="UPF0053 PROTEIN YRKA"/>
    <property type="match status" value="1"/>
</dbReference>
<evidence type="ECO:0000256" key="1">
    <source>
        <dbReference type="ARBA" id="ARBA00004651"/>
    </source>
</evidence>
<evidence type="ECO:0000256" key="11">
    <source>
        <dbReference type="SAM" id="Phobius"/>
    </source>
</evidence>
<dbReference type="Pfam" id="PF03471">
    <property type="entry name" value="CorC_HlyC"/>
    <property type="match status" value="1"/>
</dbReference>
<keyword evidence="5" id="KW-0677">Repeat</keyword>
<dbReference type="AlphaFoldDB" id="A0A4R3Z8I0"/>
<evidence type="ECO:0000256" key="6">
    <source>
        <dbReference type="ARBA" id="ARBA00022989"/>
    </source>
</evidence>
<reference evidence="14 15" key="1">
    <citation type="submission" date="2019-03" db="EMBL/GenBank/DDBJ databases">
        <title>Genomic Encyclopedia of Type Strains, Phase IV (KMG-IV): sequencing the most valuable type-strain genomes for metagenomic binning, comparative biology and taxonomic classification.</title>
        <authorList>
            <person name="Goeker M."/>
        </authorList>
    </citation>
    <scope>NUCLEOTIDE SEQUENCE [LARGE SCALE GENOMIC DNA]</scope>
    <source>
        <strain evidence="14 15">DSM 29487</strain>
    </source>
</reference>
<keyword evidence="6 10" id="KW-1133">Transmembrane helix</keyword>
<dbReference type="Pfam" id="PF00571">
    <property type="entry name" value="CBS"/>
    <property type="match status" value="2"/>
</dbReference>
<feature type="domain" description="CBS" evidence="12">
    <location>
        <begin position="225"/>
        <end position="285"/>
    </location>
</feature>
<evidence type="ECO:0000259" key="12">
    <source>
        <dbReference type="PROSITE" id="PS51371"/>
    </source>
</evidence>
<keyword evidence="7 9" id="KW-0129">CBS domain</keyword>
<dbReference type="Pfam" id="PF01595">
    <property type="entry name" value="CNNM"/>
    <property type="match status" value="1"/>
</dbReference>
<dbReference type="GO" id="GO:0005886">
    <property type="term" value="C:plasma membrane"/>
    <property type="evidence" value="ECO:0007669"/>
    <property type="project" value="UniProtKB-SubCell"/>
</dbReference>